<feature type="region of interest" description="Disordered" evidence="1">
    <location>
        <begin position="148"/>
        <end position="208"/>
    </location>
</feature>
<dbReference type="GO" id="GO:0072583">
    <property type="term" value="P:clathrin-dependent endocytosis"/>
    <property type="evidence" value="ECO:0007669"/>
    <property type="project" value="TreeGrafter"/>
</dbReference>
<evidence type="ECO:0000256" key="2">
    <source>
        <dbReference type="SAM" id="Phobius"/>
    </source>
</evidence>
<feature type="region of interest" description="Disordered" evidence="1">
    <location>
        <begin position="241"/>
        <end position="312"/>
    </location>
</feature>
<dbReference type="OrthoDB" id="1717591at2759"/>
<dbReference type="GO" id="GO:0031982">
    <property type="term" value="C:vesicle"/>
    <property type="evidence" value="ECO:0007669"/>
    <property type="project" value="TreeGrafter"/>
</dbReference>
<dbReference type="Gene3D" id="1.10.287.110">
    <property type="entry name" value="DnaJ domain"/>
    <property type="match status" value="1"/>
</dbReference>
<dbReference type="SUPFAM" id="SSF46565">
    <property type="entry name" value="Chaperone J-domain"/>
    <property type="match status" value="1"/>
</dbReference>
<sequence>MVEFSAVEVDMSYSSSGGQGQQSEEIWLTASEIPLYREPTNAPPPSRPPPPIPRHGTRSETNYFPQVQTRRMVNFFQLQVTVSLLRVPSSLHLLPTVKQSQFDELEDFAKGFSRYSVHESTHLHSNEEANAKRLRRKARKAVERARVRASAAEARERAERAATEARERAAAAQAREKEEANKAAAEARERAAAAQAREKEEANKAAAAKVEAEARRRAERAAFERAAAEAQERAAADARKRAAAAAKANQRKNDNDLDSIFGVGRANSAPRARENSTDSMFNQQFPNKGASEDAKKTSSGISSNMKRPSSTTNIIDDLSSIFGEFQKVEGETEERRRARLERIQRTQERAAKALAEKNKRDIQAKRDQEERHRISETLDIEIKRWAAGKEGNVRALLSTLQYVRYFLLYVQNLTLSCCTHSNLALVLTDVCIIFSLILILGMTAIKKNKKNPLGSY</sequence>
<keyword evidence="2" id="KW-1133">Transmembrane helix</keyword>
<dbReference type="GO" id="GO:0030276">
    <property type="term" value="F:clathrin binding"/>
    <property type="evidence" value="ECO:0007669"/>
    <property type="project" value="TreeGrafter"/>
</dbReference>
<proteinExistence type="predicted"/>
<feature type="compositionally biased region" description="Polar residues" evidence="1">
    <location>
        <begin position="277"/>
        <end position="286"/>
    </location>
</feature>
<feature type="compositionally biased region" description="Polar residues" evidence="1">
    <location>
        <begin position="297"/>
        <end position="312"/>
    </location>
</feature>
<feature type="compositionally biased region" description="Pro residues" evidence="1">
    <location>
        <begin position="41"/>
        <end position="53"/>
    </location>
</feature>
<dbReference type="PANTHER" id="PTHR23172">
    <property type="entry name" value="AUXILIN/CYCLIN G-ASSOCIATED KINASE-RELATED"/>
    <property type="match status" value="1"/>
</dbReference>
<keyword evidence="2" id="KW-0812">Transmembrane</keyword>
<feature type="region of interest" description="Disordered" evidence="1">
    <location>
        <begin position="349"/>
        <end position="368"/>
    </location>
</feature>
<evidence type="ECO:0000313" key="3">
    <source>
        <dbReference type="EMBL" id="KZV25375.1"/>
    </source>
</evidence>
<keyword evidence="2" id="KW-0472">Membrane</keyword>
<dbReference type="GO" id="GO:0005737">
    <property type="term" value="C:cytoplasm"/>
    <property type="evidence" value="ECO:0007669"/>
    <property type="project" value="TreeGrafter"/>
</dbReference>
<accession>A0A2Z7AU47</accession>
<dbReference type="AlphaFoldDB" id="A0A2Z7AU47"/>
<dbReference type="GO" id="GO:0072318">
    <property type="term" value="P:clathrin coat disassembly"/>
    <property type="evidence" value="ECO:0007669"/>
    <property type="project" value="TreeGrafter"/>
</dbReference>
<dbReference type="PANTHER" id="PTHR23172:SF19">
    <property type="entry name" value="J DOMAIN-CONTAINING PROTEIN"/>
    <property type="match status" value="1"/>
</dbReference>
<name>A0A2Z7AU47_9LAMI</name>
<feature type="region of interest" description="Disordered" evidence="1">
    <location>
        <begin position="1"/>
        <end position="60"/>
    </location>
</feature>
<evidence type="ECO:0000256" key="1">
    <source>
        <dbReference type="SAM" id="MobiDB-lite"/>
    </source>
</evidence>
<feature type="transmembrane region" description="Helical" evidence="2">
    <location>
        <begin position="423"/>
        <end position="445"/>
    </location>
</feature>
<protein>
    <recommendedName>
        <fullName evidence="5">Auxilin-related protein 2-like</fullName>
    </recommendedName>
</protein>
<reference evidence="3 4" key="1">
    <citation type="journal article" date="2015" name="Proc. Natl. Acad. Sci. U.S.A.">
        <title>The resurrection genome of Boea hygrometrica: A blueprint for survival of dehydration.</title>
        <authorList>
            <person name="Xiao L."/>
            <person name="Yang G."/>
            <person name="Zhang L."/>
            <person name="Yang X."/>
            <person name="Zhao S."/>
            <person name="Ji Z."/>
            <person name="Zhou Q."/>
            <person name="Hu M."/>
            <person name="Wang Y."/>
            <person name="Chen M."/>
            <person name="Xu Y."/>
            <person name="Jin H."/>
            <person name="Xiao X."/>
            <person name="Hu G."/>
            <person name="Bao F."/>
            <person name="Hu Y."/>
            <person name="Wan P."/>
            <person name="Li L."/>
            <person name="Deng X."/>
            <person name="Kuang T."/>
            <person name="Xiang C."/>
            <person name="Zhu J.K."/>
            <person name="Oliver M.J."/>
            <person name="He Y."/>
        </authorList>
    </citation>
    <scope>NUCLEOTIDE SEQUENCE [LARGE SCALE GENOMIC DNA]</scope>
    <source>
        <strain evidence="4">cv. XS01</strain>
    </source>
</reference>
<dbReference type="Proteomes" id="UP000250235">
    <property type="component" value="Unassembled WGS sequence"/>
</dbReference>
<evidence type="ECO:0008006" key="5">
    <source>
        <dbReference type="Google" id="ProtNLM"/>
    </source>
</evidence>
<keyword evidence="4" id="KW-1185">Reference proteome</keyword>
<organism evidence="3 4">
    <name type="scientific">Dorcoceras hygrometricum</name>
    <dbReference type="NCBI Taxonomy" id="472368"/>
    <lineage>
        <taxon>Eukaryota</taxon>
        <taxon>Viridiplantae</taxon>
        <taxon>Streptophyta</taxon>
        <taxon>Embryophyta</taxon>
        <taxon>Tracheophyta</taxon>
        <taxon>Spermatophyta</taxon>
        <taxon>Magnoliopsida</taxon>
        <taxon>eudicotyledons</taxon>
        <taxon>Gunneridae</taxon>
        <taxon>Pentapetalae</taxon>
        <taxon>asterids</taxon>
        <taxon>lamiids</taxon>
        <taxon>Lamiales</taxon>
        <taxon>Gesneriaceae</taxon>
        <taxon>Didymocarpoideae</taxon>
        <taxon>Trichosporeae</taxon>
        <taxon>Loxocarpinae</taxon>
        <taxon>Dorcoceras</taxon>
    </lineage>
</organism>
<evidence type="ECO:0000313" key="4">
    <source>
        <dbReference type="Proteomes" id="UP000250235"/>
    </source>
</evidence>
<feature type="compositionally biased region" description="Basic and acidic residues" evidence="1">
    <location>
        <begin position="153"/>
        <end position="203"/>
    </location>
</feature>
<dbReference type="InterPro" id="IPR036869">
    <property type="entry name" value="J_dom_sf"/>
</dbReference>
<dbReference type="EMBL" id="KV011879">
    <property type="protein sequence ID" value="KZV25375.1"/>
    <property type="molecule type" value="Genomic_DNA"/>
</dbReference>
<gene>
    <name evidence="3" type="ORF">F511_07259</name>
</gene>